<gene>
    <name evidence="2" type="ORF">CP975_23430</name>
</gene>
<dbReference type="EMBL" id="CP023695">
    <property type="protein sequence ID" value="QEV20082.1"/>
    <property type="molecule type" value="Genomic_DNA"/>
</dbReference>
<organism evidence="2 3">
    <name type="scientific">Streptomyces alboniger</name>
    <dbReference type="NCBI Taxonomy" id="132473"/>
    <lineage>
        <taxon>Bacteria</taxon>
        <taxon>Bacillati</taxon>
        <taxon>Actinomycetota</taxon>
        <taxon>Actinomycetes</taxon>
        <taxon>Kitasatosporales</taxon>
        <taxon>Streptomycetaceae</taxon>
        <taxon>Streptomyces</taxon>
        <taxon>Streptomyces aurantiacus group</taxon>
    </lineage>
</organism>
<dbReference type="KEGG" id="salw:CP975_23430"/>
<name>A0A5J6HLI9_STRAD</name>
<evidence type="ECO:0008006" key="4">
    <source>
        <dbReference type="Google" id="ProtNLM"/>
    </source>
</evidence>
<protein>
    <recommendedName>
        <fullName evidence="4">Integral membrane protein</fullName>
    </recommendedName>
</protein>
<accession>A0A5J6HLI9</accession>
<evidence type="ECO:0000256" key="1">
    <source>
        <dbReference type="SAM" id="Phobius"/>
    </source>
</evidence>
<reference evidence="2 3" key="1">
    <citation type="submission" date="2017-09" db="EMBL/GenBank/DDBJ databases">
        <authorList>
            <person name="Lee N."/>
            <person name="Cho B.-K."/>
        </authorList>
    </citation>
    <scope>NUCLEOTIDE SEQUENCE [LARGE SCALE GENOMIC DNA]</scope>
    <source>
        <strain evidence="2 3">ATCC 12461</strain>
    </source>
</reference>
<evidence type="ECO:0000313" key="3">
    <source>
        <dbReference type="Proteomes" id="UP000326553"/>
    </source>
</evidence>
<evidence type="ECO:0000313" key="2">
    <source>
        <dbReference type="EMBL" id="QEV20082.1"/>
    </source>
</evidence>
<keyword evidence="1" id="KW-1133">Transmembrane helix</keyword>
<keyword evidence="1" id="KW-0472">Membrane</keyword>
<dbReference type="AlphaFoldDB" id="A0A5J6HLI9"/>
<feature type="transmembrane region" description="Helical" evidence="1">
    <location>
        <begin position="31"/>
        <end position="52"/>
    </location>
</feature>
<sequence>MILEALGSALLGFALSWAIAHRLARRLPSRSLVLSTGPAGALVGAFITHMALGPGHAPATLLGAAAVSAALLSLLVRPTRPGLRRSATA</sequence>
<proteinExistence type="predicted"/>
<dbReference type="Proteomes" id="UP000326553">
    <property type="component" value="Chromosome"/>
</dbReference>
<feature type="transmembrane region" description="Helical" evidence="1">
    <location>
        <begin position="6"/>
        <end position="24"/>
    </location>
</feature>
<feature type="transmembrane region" description="Helical" evidence="1">
    <location>
        <begin position="58"/>
        <end position="76"/>
    </location>
</feature>
<keyword evidence="3" id="KW-1185">Reference proteome</keyword>
<dbReference type="RefSeq" id="WP_055530989.1">
    <property type="nucleotide sequence ID" value="NZ_CP023695.1"/>
</dbReference>
<dbReference type="OrthoDB" id="4334528at2"/>
<keyword evidence="1" id="KW-0812">Transmembrane</keyword>